<gene>
    <name evidence="6" type="ORF">GCM10023322_64090</name>
</gene>
<evidence type="ECO:0000256" key="2">
    <source>
        <dbReference type="ARBA" id="ARBA00023002"/>
    </source>
</evidence>
<organism evidence="6 7">
    <name type="scientific">Rugosimonospora acidiphila</name>
    <dbReference type="NCBI Taxonomy" id="556531"/>
    <lineage>
        <taxon>Bacteria</taxon>
        <taxon>Bacillati</taxon>
        <taxon>Actinomycetota</taxon>
        <taxon>Actinomycetes</taxon>
        <taxon>Micromonosporales</taxon>
        <taxon>Micromonosporaceae</taxon>
        <taxon>Rugosimonospora</taxon>
    </lineage>
</organism>
<reference evidence="7" key="1">
    <citation type="journal article" date="2019" name="Int. J. Syst. Evol. Microbiol.">
        <title>The Global Catalogue of Microorganisms (GCM) 10K type strain sequencing project: providing services to taxonomists for standard genome sequencing and annotation.</title>
        <authorList>
            <consortium name="The Broad Institute Genomics Platform"/>
            <consortium name="The Broad Institute Genome Sequencing Center for Infectious Disease"/>
            <person name="Wu L."/>
            <person name="Ma J."/>
        </authorList>
    </citation>
    <scope>NUCLEOTIDE SEQUENCE [LARGE SCALE GENOMIC DNA]</scope>
    <source>
        <strain evidence="7">JCM 18304</strain>
    </source>
</reference>
<keyword evidence="4" id="KW-0045">Antibiotic biosynthesis</keyword>
<sequence>MVVIRQVPGPAEWRADKIAGDDSWRYPLDGAHRSEVLAALAAVRAAGVPAGGVARGGFPLPTLGVELDRLAHDLAYGRGFALLRGVPLAGLTEPQCELVALGIAGHVGVLVGQTARRLPLTHVRDQGVDPAQPSGPGDRHRQKLGFHADPTDAVALLCVRPAKSGGLSSIVSSLAVHNELVRTRPDLAQVLYRPWWFDGRPGGGPESFCQQPVYSIDGGGGLVVRYGPDHLGPARHGAHALSAEQLEAMWTLDRLHDDPRFMLTMDLRAGDMQFLNNRVILHRNTAYQDHPEPQRRRDLIRLWLNLP</sequence>
<comment type="caution">
    <text evidence="6">The sequence shown here is derived from an EMBL/GenBank/DDBJ whole genome shotgun (WGS) entry which is preliminary data.</text>
</comment>
<evidence type="ECO:0000256" key="3">
    <source>
        <dbReference type="ARBA" id="ARBA00023004"/>
    </source>
</evidence>
<evidence type="ECO:0000313" key="7">
    <source>
        <dbReference type="Proteomes" id="UP001501570"/>
    </source>
</evidence>
<dbReference type="GO" id="GO:0051213">
    <property type="term" value="F:dioxygenase activity"/>
    <property type="evidence" value="ECO:0007669"/>
    <property type="project" value="UniProtKB-KW"/>
</dbReference>
<dbReference type="InterPro" id="IPR042098">
    <property type="entry name" value="TauD-like_sf"/>
</dbReference>
<dbReference type="PANTHER" id="PTHR10696:SF56">
    <property type="entry name" value="TAUD_TFDA-LIKE DOMAIN-CONTAINING PROTEIN"/>
    <property type="match status" value="1"/>
</dbReference>
<dbReference type="Gene3D" id="3.60.130.10">
    <property type="entry name" value="Clavaminate synthase-like"/>
    <property type="match status" value="1"/>
</dbReference>
<keyword evidence="6" id="KW-0223">Dioxygenase</keyword>
<protein>
    <submittedName>
        <fullName evidence="6">TauD/TfdA family dioxygenase</fullName>
    </submittedName>
</protein>
<proteinExistence type="predicted"/>
<keyword evidence="2" id="KW-0560">Oxidoreductase</keyword>
<feature type="domain" description="TauD/TfdA-like" evidence="5">
    <location>
        <begin position="55"/>
        <end position="303"/>
    </location>
</feature>
<comment type="cofactor">
    <cofactor evidence="1">
        <name>Fe(2+)</name>
        <dbReference type="ChEBI" id="CHEBI:29033"/>
    </cofactor>
</comment>
<dbReference type="RefSeq" id="WP_345635957.1">
    <property type="nucleotide sequence ID" value="NZ_BAABJQ010000025.1"/>
</dbReference>
<accession>A0ABP9SGS3</accession>
<evidence type="ECO:0000256" key="4">
    <source>
        <dbReference type="ARBA" id="ARBA00023194"/>
    </source>
</evidence>
<dbReference type="PANTHER" id="PTHR10696">
    <property type="entry name" value="GAMMA-BUTYROBETAINE HYDROXYLASE-RELATED"/>
    <property type="match status" value="1"/>
</dbReference>
<evidence type="ECO:0000259" key="5">
    <source>
        <dbReference type="Pfam" id="PF02668"/>
    </source>
</evidence>
<dbReference type="Pfam" id="PF02668">
    <property type="entry name" value="TauD"/>
    <property type="match status" value="1"/>
</dbReference>
<keyword evidence="3" id="KW-0408">Iron</keyword>
<dbReference type="Proteomes" id="UP001501570">
    <property type="component" value="Unassembled WGS sequence"/>
</dbReference>
<dbReference type="EMBL" id="BAABJQ010000025">
    <property type="protein sequence ID" value="GAA5196050.1"/>
    <property type="molecule type" value="Genomic_DNA"/>
</dbReference>
<evidence type="ECO:0000256" key="1">
    <source>
        <dbReference type="ARBA" id="ARBA00001954"/>
    </source>
</evidence>
<dbReference type="InterPro" id="IPR003819">
    <property type="entry name" value="TauD/TfdA-like"/>
</dbReference>
<evidence type="ECO:0000313" key="6">
    <source>
        <dbReference type="EMBL" id="GAA5196050.1"/>
    </source>
</evidence>
<name>A0ABP9SGS3_9ACTN</name>
<keyword evidence="7" id="KW-1185">Reference proteome</keyword>
<dbReference type="SUPFAM" id="SSF51197">
    <property type="entry name" value="Clavaminate synthase-like"/>
    <property type="match status" value="1"/>
</dbReference>
<dbReference type="InterPro" id="IPR050411">
    <property type="entry name" value="AlphaKG_dependent_hydroxylases"/>
</dbReference>